<dbReference type="InterPro" id="IPR046348">
    <property type="entry name" value="SIS_dom_sf"/>
</dbReference>
<protein>
    <recommendedName>
        <fullName evidence="10">Phosphoheptose isomerase</fullName>
        <ecNumber evidence="10">5.3.1.28</ecNumber>
    </recommendedName>
    <alternativeName>
        <fullName evidence="10">Sedoheptulose 7-phosphate isomerase</fullName>
    </alternativeName>
</protein>
<feature type="binding site" evidence="10">
    <location>
        <begin position="118"/>
        <end position="120"/>
    </location>
    <ligand>
        <name>substrate</name>
    </ligand>
</feature>
<dbReference type="InterPro" id="IPR035461">
    <property type="entry name" value="GmhA/DiaA"/>
</dbReference>
<keyword evidence="7 10" id="KW-0862">Zinc</keyword>
<reference evidence="12 13" key="1">
    <citation type="journal article" date="2013" name="Genome Announc.">
        <title>Draft Genome Sequence of an Alphaproteobacterium, Caenispirillum salinarum AK4(T), Isolated from a Solar Saltern.</title>
        <authorList>
            <person name="Khatri I."/>
            <person name="Singh A."/>
            <person name="Korpole S."/>
            <person name="Pinnaka A.K."/>
            <person name="Subramanian S."/>
        </authorList>
    </citation>
    <scope>NUCLEOTIDE SEQUENCE [LARGE SCALE GENOMIC DNA]</scope>
    <source>
        <strain evidence="12 13">AK4</strain>
    </source>
</reference>
<dbReference type="RefSeq" id="WP_009542281.1">
    <property type="nucleotide sequence ID" value="NZ_ANHY01000020.1"/>
</dbReference>
<feature type="binding site" evidence="10">
    <location>
        <position position="178"/>
    </location>
    <ligand>
        <name>Zn(2+)</name>
        <dbReference type="ChEBI" id="CHEBI:29105"/>
    </ligand>
</feature>
<dbReference type="AlphaFoldDB" id="K9H9T6"/>
<dbReference type="PANTHER" id="PTHR30390">
    <property type="entry name" value="SEDOHEPTULOSE 7-PHOSPHATE ISOMERASE / DNAA INITIATOR-ASSOCIATING FACTOR FOR REPLICATION INITIATION"/>
    <property type="match status" value="1"/>
</dbReference>
<evidence type="ECO:0000256" key="1">
    <source>
        <dbReference type="ARBA" id="ARBA00000348"/>
    </source>
</evidence>
<dbReference type="GO" id="GO:0005737">
    <property type="term" value="C:cytoplasm"/>
    <property type="evidence" value="ECO:0007669"/>
    <property type="project" value="UniProtKB-SubCell"/>
</dbReference>
<feature type="binding site" evidence="10">
    <location>
        <position position="170"/>
    </location>
    <ligand>
        <name>Zn(2+)</name>
        <dbReference type="ChEBI" id="CHEBI:29105"/>
    </ligand>
</feature>
<dbReference type="GO" id="GO:0008968">
    <property type="term" value="F:D-sedoheptulose 7-phosphate isomerase activity"/>
    <property type="evidence" value="ECO:0007669"/>
    <property type="project" value="UniProtKB-UniRule"/>
</dbReference>
<evidence type="ECO:0000256" key="3">
    <source>
        <dbReference type="ARBA" id="ARBA00004496"/>
    </source>
</evidence>
<accession>K9H9T6</accession>
<dbReference type="NCBIfam" id="TIGR00441">
    <property type="entry name" value="gmhA"/>
    <property type="match status" value="1"/>
</dbReference>
<comment type="caution">
    <text evidence="12">The sequence shown here is derived from an EMBL/GenBank/DDBJ whole genome shotgun (WGS) entry which is preliminary data.</text>
</comment>
<dbReference type="InterPro" id="IPR050099">
    <property type="entry name" value="SIS_GmhA/DiaA_subfam"/>
</dbReference>
<evidence type="ECO:0000256" key="5">
    <source>
        <dbReference type="ARBA" id="ARBA00022490"/>
    </source>
</evidence>
<evidence type="ECO:0000313" key="12">
    <source>
        <dbReference type="EMBL" id="EKV27383.1"/>
    </source>
</evidence>
<keyword evidence="13" id="KW-1185">Reference proteome</keyword>
<feature type="binding site" evidence="10">
    <location>
        <position position="123"/>
    </location>
    <ligand>
        <name>substrate</name>
    </ligand>
</feature>
<proteinExistence type="inferred from homology"/>
<dbReference type="EMBL" id="ANHY01000020">
    <property type="protein sequence ID" value="EKV27383.1"/>
    <property type="molecule type" value="Genomic_DNA"/>
</dbReference>
<dbReference type="PANTHER" id="PTHR30390:SF6">
    <property type="entry name" value="DNAA INITIATOR-ASSOCIATING PROTEIN DIAA"/>
    <property type="match status" value="1"/>
</dbReference>
<dbReference type="OrthoDB" id="9810929at2"/>
<feature type="binding site" evidence="10">
    <location>
        <begin position="92"/>
        <end position="93"/>
    </location>
    <ligand>
        <name>substrate</name>
    </ligand>
</feature>
<dbReference type="Gene3D" id="3.40.50.10490">
    <property type="entry name" value="Glucose-6-phosphate isomerase like protein, domain 1"/>
    <property type="match status" value="1"/>
</dbReference>
<evidence type="ECO:0000256" key="8">
    <source>
        <dbReference type="ARBA" id="ARBA00023235"/>
    </source>
</evidence>
<comment type="cofactor">
    <cofactor evidence="10">
        <name>Zn(2+)</name>
        <dbReference type="ChEBI" id="CHEBI:29105"/>
    </cofactor>
    <text evidence="10">Binds 1 zinc ion per subunit.</text>
</comment>
<dbReference type="InterPro" id="IPR004515">
    <property type="entry name" value="Phosphoheptose_Isoase"/>
</dbReference>
<keyword evidence="6 10" id="KW-0479">Metal-binding</keyword>
<sequence>MSDARRIAAAFQEAADNFVKLQEQAPVVAEAAAMLIENLKAGGKVMFCGNGGSAADSQHLSAELMGRYMRDRPALPALALSVDTSALTAIGNDYGYEHVFARQVEGIGRTGDVLVGLSTSGNSANVLAALEVARGKGIRTIGLTGAGGGRMVEACDLCIKVPATRTNSIQEMHIAVGHLLCAMVEDALF</sequence>
<dbReference type="EC" id="5.3.1.28" evidence="10"/>
<dbReference type="PROSITE" id="PS51464">
    <property type="entry name" value="SIS"/>
    <property type="match status" value="1"/>
</dbReference>
<dbReference type="SUPFAM" id="SSF53697">
    <property type="entry name" value="SIS domain"/>
    <property type="match status" value="1"/>
</dbReference>
<comment type="catalytic activity">
    <reaction evidence="1 10">
        <text>2 D-sedoheptulose 7-phosphate = D-glycero-alpha-D-manno-heptose 7-phosphate + D-glycero-beta-D-manno-heptose 7-phosphate</text>
        <dbReference type="Rhea" id="RHEA:27489"/>
        <dbReference type="ChEBI" id="CHEBI:57483"/>
        <dbReference type="ChEBI" id="CHEBI:60203"/>
        <dbReference type="ChEBI" id="CHEBI:60204"/>
        <dbReference type="EC" id="5.3.1.28"/>
    </reaction>
</comment>
<dbReference type="Proteomes" id="UP000009881">
    <property type="component" value="Unassembled WGS sequence"/>
</dbReference>
<keyword evidence="9 10" id="KW-0119">Carbohydrate metabolism</keyword>
<comment type="pathway">
    <text evidence="10">Carbohydrate biosynthesis; D-glycero-D-manno-heptose 7-phosphate biosynthesis; D-glycero-alpha-D-manno-heptose 7-phosphate and D-glycero-beta-D-manno-heptose 7-phosphate from sedoheptulose 7-phosphate: step 1/1.</text>
</comment>
<evidence type="ECO:0000259" key="11">
    <source>
        <dbReference type="PROSITE" id="PS51464"/>
    </source>
</evidence>
<evidence type="ECO:0000256" key="7">
    <source>
        <dbReference type="ARBA" id="ARBA00022833"/>
    </source>
</evidence>
<comment type="subcellular location">
    <subcellularLocation>
        <location evidence="3 10">Cytoplasm</location>
    </subcellularLocation>
</comment>
<comment type="subunit">
    <text evidence="10">Homotetramer.</text>
</comment>
<comment type="miscellaneous">
    <text evidence="10">The reaction produces a racemic mixture of D-glycero-alpha-D-manno-heptose 7-phosphate and D-glycero-beta-D-manno-heptose 7-phosphate.</text>
</comment>
<keyword evidence="5 10" id="KW-0963">Cytoplasm</keyword>
<dbReference type="UniPathway" id="UPA00041">
    <property type="reaction ID" value="UER00436"/>
</dbReference>
<feature type="binding site" evidence="10">
    <location>
        <position position="170"/>
    </location>
    <ligand>
        <name>substrate</name>
    </ligand>
</feature>
<dbReference type="STRING" id="1238182.C882_1885"/>
<dbReference type="GO" id="GO:0097367">
    <property type="term" value="F:carbohydrate derivative binding"/>
    <property type="evidence" value="ECO:0007669"/>
    <property type="project" value="InterPro"/>
</dbReference>
<evidence type="ECO:0000256" key="10">
    <source>
        <dbReference type="HAMAP-Rule" id="MF_00067"/>
    </source>
</evidence>
<feature type="binding site" evidence="10">
    <location>
        <position position="59"/>
    </location>
    <ligand>
        <name>Zn(2+)</name>
        <dbReference type="ChEBI" id="CHEBI:29105"/>
    </ligand>
</feature>
<feature type="binding site" evidence="10">
    <location>
        <begin position="50"/>
        <end position="52"/>
    </location>
    <ligand>
        <name>substrate</name>
    </ligand>
</feature>
<dbReference type="Pfam" id="PF13580">
    <property type="entry name" value="SIS_2"/>
    <property type="match status" value="1"/>
</dbReference>
<dbReference type="HAMAP" id="MF_00067">
    <property type="entry name" value="GmhA"/>
    <property type="match status" value="1"/>
</dbReference>
<evidence type="ECO:0000256" key="2">
    <source>
        <dbReference type="ARBA" id="ARBA00003172"/>
    </source>
</evidence>
<gene>
    <name evidence="10" type="primary">gmhA</name>
    <name evidence="12" type="ORF">C882_1885</name>
</gene>
<dbReference type="GO" id="GO:0005975">
    <property type="term" value="P:carbohydrate metabolic process"/>
    <property type="evidence" value="ECO:0007669"/>
    <property type="project" value="UniProtKB-UniRule"/>
</dbReference>
<dbReference type="GO" id="GO:2001061">
    <property type="term" value="P:D-glycero-D-manno-heptose 7-phosphate biosynthetic process"/>
    <property type="evidence" value="ECO:0007669"/>
    <property type="project" value="UniProtKB-UniPathway"/>
</dbReference>
<evidence type="ECO:0000256" key="4">
    <source>
        <dbReference type="ARBA" id="ARBA00009894"/>
    </source>
</evidence>
<name>K9H9T6_9PROT</name>
<comment type="function">
    <text evidence="2 10">Catalyzes the isomerization of sedoheptulose 7-phosphate in D-glycero-D-manno-heptose 7-phosphate.</text>
</comment>
<feature type="domain" description="SIS" evidence="11">
    <location>
        <begin position="35"/>
        <end position="189"/>
    </location>
</feature>
<keyword evidence="8 10" id="KW-0413">Isomerase</keyword>
<organism evidence="12 13">
    <name type="scientific">Caenispirillum salinarum AK4</name>
    <dbReference type="NCBI Taxonomy" id="1238182"/>
    <lineage>
        <taxon>Bacteria</taxon>
        <taxon>Pseudomonadati</taxon>
        <taxon>Pseudomonadota</taxon>
        <taxon>Alphaproteobacteria</taxon>
        <taxon>Rhodospirillales</taxon>
        <taxon>Novispirillaceae</taxon>
        <taxon>Caenispirillum</taxon>
    </lineage>
</organism>
<dbReference type="InterPro" id="IPR001347">
    <property type="entry name" value="SIS_dom"/>
</dbReference>
<comment type="similarity">
    <text evidence="4 10">Belongs to the SIS family. GmhA subfamily.</text>
</comment>
<dbReference type="CDD" id="cd05006">
    <property type="entry name" value="SIS_GmhA"/>
    <property type="match status" value="1"/>
</dbReference>
<feature type="binding site" evidence="10">
    <location>
        <position position="63"/>
    </location>
    <ligand>
        <name>substrate</name>
    </ligand>
</feature>
<dbReference type="eggNOG" id="COG0279">
    <property type="taxonomic scope" value="Bacteria"/>
</dbReference>
<evidence type="ECO:0000256" key="9">
    <source>
        <dbReference type="ARBA" id="ARBA00023277"/>
    </source>
</evidence>
<evidence type="ECO:0000313" key="13">
    <source>
        <dbReference type="Proteomes" id="UP000009881"/>
    </source>
</evidence>
<evidence type="ECO:0000256" key="6">
    <source>
        <dbReference type="ARBA" id="ARBA00022723"/>
    </source>
</evidence>
<dbReference type="PATRIC" id="fig|1238182.3.peg.3839"/>
<feature type="binding site" evidence="10">
    <location>
        <position position="63"/>
    </location>
    <ligand>
        <name>Zn(2+)</name>
        <dbReference type="ChEBI" id="CHEBI:29105"/>
    </ligand>
</feature>
<dbReference type="GO" id="GO:0008270">
    <property type="term" value="F:zinc ion binding"/>
    <property type="evidence" value="ECO:0007669"/>
    <property type="project" value="UniProtKB-UniRule"/>
</dbReference>